<name>A0ABW4MHD4_9BACI</name>
<organism evidence="6 7">
    <name type="scientific">Fredinandcohnia salidurans</name>
    <dbReference type="NCBI Taxonomy" id="2595041"/>
    <lineage>
        <taxon>Bacteria</taxon>
        <taxon>Bacillati</taxon>
        <taxon>Bacillota</taxon>
        <taxon>Bacilli</taxon>
        <taxon>Bacillales</taxon>
        <taxon>Bacillaceae</taxon>
        <taxon>Fredinandcohnia</taxon>
    </lineage>
</organism>
<comment type="subcellular location">
    <subcellularLocation>
        <location evidence="1">Membrane</location>
        <topology evidence="1">Multi-pass membrane protein</topology>
    </subcellularLocation>
</comment>
<keyword evidence="6" id="KW-0808">Transferase</keyword>
<keyword evidence="4 5" id="KW-0472">Membrane</keyword>
<reference evidence="7" key="1">
    <citation type="journal article" date="2019" name="Int. J. Syst. Evol. Microbiol.">
        <title>The Global Catalogue of Microorganisms (GCM) 10K type strain sequencing project: providing services to taxonomists for standard genome sequencing and annotation.</title>
        <authorList>
            <consortium name="The Broad Institute Genomics Platform"/>
            <consortium name="The Broad Institute Genome Sequencing Center for Infectious Disease"/>
            <person name="Wu L."/>
            <person name="Ma J."/>
        </authorList>
    </citation>
    <scope>NUCLEOTIDE SEQUENCE [LARGE SCALE GENOMIC DNA]</scope>
    <source>
        <strain evidence="7">CCUG 15531</strain>
    </source>
</reference>
<dbReference type="GO" id="GO:0032259">
    <property type="term" value="P:methylation"/>
    <property type="evidence" value="ECO:0007669"/>
    <property type="project" value="UniProtKB-KW"/>
</dbReference>
<keyword evidence="6" id="KW-0489">Methyltransferase</keyword>
<evidence type="ECO:0000256" key="4">
    <source>
        <dbReference type="ARBA" id="ARBA00023136"/>
    </source>
</evidence>
<keyword evidence="2 5" id="KW-0812">Transmembrane</keyword>
<keyword evidence="3 5" id="KW-1133">Transmembrane helix</keyword>
<protein>
    <submittedName>
        <fullName evidence="6">Isoprenylcysteine carboxyl methyltransferase family protein</fullName>
    </submittedName>
</protein>
<dbReference type="Gene3D" id="1.20.120.1630">
    <property type="match status" value="1"/>
</dbReference>
<evidence type="ECO:0000256" key="2">
    <source>
        <dbReference type="ARBA" id="ARBA00022692"/>
    </source>
</evidence>
<dbReference type="Pfam" id="PF04140">
    <property type="entry name" value="ICMT"/>
    <property type="match status" value="1"/>
</dbReference>
<feature type="transmembrane region" description="Helical" evidence="5">
    <location>
        <begin position="68"/>
        <end position="87"/>
    </location>
</feature>
<evidence type="ECO:0000313" key="7">
    <source>
        <dbReference type="Proteomes" id="UP001597227"/>
    </source>
</evidence>
<gene>
    <name evidence="6" type="ORF">ACFSFW_01745</name>
</gene>
<dbReference type="InterPro" id="IPR007269">
    <property type="entry name" value="ICMT_MeTrfase"/>
</dbReference>
<dbReference type="RefSeq" id="WP_388034680.1">
    <property type="nucleotide sequence ID" value="NZ_JBHUEK010000004.1"/>
</dbReference>
<evidence type="ECO:0000256" key="3">
    <source>
        <dbReference type="ARBA" id="ARBA00022989"/>
    </source>
</evidence>
<evidence type="ECO:0000256" key="1">
    <source>
        <dbReference type="ARBA" id="ARBA00004141"/>
    </source>
</evidence>
<dbReference type="GO" id="GO:0008168">
    <property type="term" value="F:methyltransferase activity"/>
    <property type="evidence" value="ECO:0007669"/>
    <property type="project" value="UniProtKB-KW"/>
</dbReference>
<dbReference type="EMBL" id="JBHUEK010000004">
    <property type="protein sequence ID" value="MFD1777404.1"/>
    <property type="molecule type" value="Genomic_DNA"/>
</dbReference>
<feature type="transmembrane region" description="Helical" evidence="5">
    <location>
        <begin position="42"/>
        <end position="61"/>
    </location>
</feature>
<proteinExistence type="predicted"/>
<comment type="caution">
    <text evidence="6">The sequence shown here is derived from an EMBL/GenBank/DDBJ whole genome shotgun (WGS) entry which is preliminary data.</text>
</comment>
<feature type="transmembrane region" description="Helical" evidence="5">
    <location>
        <begin position="121"/>
        <end position="147"/>
    </location>
</feature>
<keyword evidence="7" id="KW-1185">Reference proteome</keyword>
<evidence type="ECO:0000313" key="6">
    <source>
        <dbReference type="EMBL" id="MFD1777404.1"/>
    </source>
</evidence>
<evidence type="ECO:0000256" key="5">
    <source>
        <dbReference type="SAM" id="Phobius"/>
    </source>
</evidence>
<dbReference type="Proteomes" id="UP001597227">
    <property type="component" value="Unassembled WGS sequence"/>
</dbReference>
<sequence>MIFWIFITLVIAQRLIEMRIAKRNEKWILTQGGYEVGHGHYKYIVLMHILFFVSLMVEVVYFSKELSIFYPVLFFLFALTQLGRLWALQSLGMFWNTKIMILPTKQVQAKGPYKYLKHPNYLVVALELILIPVLFQAYITAIIFTLLNLMVMAVRIPIEERALAVHVEYQNVGLVRNRFIPNRMKTLKKD</sequence>
<accession>A0ABW4MHD4</accession>